<dbReference type="EMBL" id="MGER01000067">
    <property type="protein sequence ID" value="OGL87635.1"/>
    <property type="molecule type" value="Genomic_DNA"/>
</dbReference>
<dbReference type="Proteomes" id="UP000178264">
    <property type="component" value="Unassembled WGS sequence"/>
</dbReference>
<dbReference type="InterPro" id="IPR036390">
    <property type="entry name" value="WH_DNA-bd_sf"/>
</dbReference>
<dbReference type="InterPro" id="IPR036388">
    <property type="entry name" value="WH-like_DNA-bd_sf"/>
</dbReference>
<comment type="caution">
    <text evidence="1">The sequence shown here is derived from an EMBL/GenBank/DDBJ whole genome shotgun (WGS) entry which is preliminary data.</text>
</comment>
<evidence type="ECO:0000313" key="1">
    <source>
        <dbReference type="EMBL" id="OGL87635.1"/>
    </source>
</evidence>
<name>A0A1F7VAZ3_9BACT</name>
<proteinExistence type="predicted"/>
<evidence type="ECO:0008006" key="3">
    <source>
        <dbReference type="Google" id="ProtNLM"/>
    </source>
</evidence>
<dbReference type="Gene3D" id="1.10.10.10">
    <property type="entry name" value="Winged helix-like DNA-binding domain superfamily/Winged helix DNA-binding domain"/>
    <property type="match status" value="1"/>
</dbReference>
<accession>A0A1F7VAZ3</accession>
<organism evidence="1 2">
    <name type="scientific">Candidatus Uhrbacteria bacterium RIFCSPLOWO2_02_FULL_49_11</name>
    <dbReference type="NCBI Taxonomy" id="1802409"/>
    <lineage>
        <taxon>Bacteria</taxon>
        <taxon>Candidatus Uhriibacteriota</taxon>
    </lineage>
</organism>
<gene>
    <name evidence="1" type="ORF">A3I42_04785</name>
</gene>
<dbReference type="AlphaFoldDB" id="A0A1F7VAZ3"/>
<reference evidence="1 2" key="1">
    <citation type="journal article" date="2016" name="Nat. Commun.">
        <title>Thousands of microbial genomes shed light on interconnected biogeochemical processes in an aquifer system.</title>
        <authorList>
            <person name="Anantharaman K."/>
            <person name="Brown C.T."/>
            <person name="Hug L.A."/>
            <person name="Sharon I."/>
            <person name="Castelle C.J."/>
            <person name="Probst A.J."/>
            <person name="Thomas B.C."/>
            <person name="Singh A."/>
            <person name="Wilkins M.J."/>
            <person name="Karaoz U."/>
            <person name="Brodie E.L."/>
            <person name="Williams K.H."/>
            <person name="Hubbard S.S."/>
            <person name="Banfield J.F."/>
        </authorList>
    </citation>
    <scope>NUCLEOTIDE SEQUENCE [LARGE SCALE GENOMIC DNA]</scope>
</reference>
<dbReference type="SUPFAM" id="SSF46785">
    <property type="entry name" value="Winged helix' DNA-binding domain"/>
    <property type="match status" value="1"/>
</dbReference>
<protein>
    <recommendedName>
        <fullName evidence="3">HTH arsR-type domain-containing protein</fullName>
    </recommendedName>
</protein>
<evidence type="ECO:0000313" key="2">
    <source>
        <dbReference type="Proteomes" id="UP000178264"/>
    </source>
</evidence>
<sequence>MTSDILYALTSSHARARLLEYFTNFQGEVQFRELQRNLSINPRQLTLQLKKLKEINFIHERTEGKRKFYCANIHTSYFSPLQQFVKSLKVDHGEWFRWERAGTIHHLYIVLEAAMRPMYEYFRLSWPLTLIIFKGENALWCNRMEDLSHLGEKIIQWYQQTNVKKYNDDIQTQTKKLERVYFSIQSADVPKLPIKQLGNLYQELHDEYTRWFALLWTTEPVAIRAEEVLKMELKDASEREFALLTSTTHVSFTQEIEDSLQAIVSALRRTHGSPHDPRILAMIDAFQQNYFWMHNNYFETKVLQREHIILEIKKRLMAPVTEGGYAHVASAQKLALMEKLRLGAHTRALIEISDHFIYLQD</sequence>